<accession>A0A835LI77</accession>
<reference evidence="2 3" key="1">
    <citation type="submission" date="2020-10" db="EMBL/GenBank/DDBJ databases">
        <title>The Coptis chinensis genome and diversification of protoberbering-type alkaloids.</title>
        <authorList>
            <person name="Wang B."/>
            <person name="Shu S."/>
            <person name="Song C."/>
            <person name="Liu Y."/>
        </authorList>
    </citation>
    <scope>NUCLEOTIDE SEQUENCE [LARGE SCALE GENOMIC DNA]</scope>
    <source>
        <strain evidence="2">HL-2020</strain>
        <tissue evidence="2">Leaf</tissue>
    </source>
</reference>
<proteinExistence type="predicted"/>
<keyword evidence="3" id="KW-1185">Reference proteome</keyword>
<dbReference type="AlphaFoldDB" id="A0A835LI77"/>
<evidence type="ECO:0000313" key="2">
    <source>
        <dbReference type="EMBL" id="KAF9588251.1"/>
    </source>
</evidence>
<gene>
    <name evidence="2" type="ORF">IFM89_008663</name>
</gene>
<keyword evidence="1" id="KW-0175">Coiled coil</keyword>
<feature type="coiled-coil region" evidence="1">
    <location>
        <begin position="56"/>
        <end position="90"/>
    </location>
</feature>
<sequence length="127" mass="14589">MVKLQNQPTPEGSNPLTEEEIFYEVLGVRPGYKRGLGHGKAPPSRNRVAGYEHPNVNQLRTRAEEAESQLEELRAGRKRLKRHKQHTRRNFNNNNASGTISWRILVVLLQCGMIYEFNYFLICVGVV</sequence>
<dbReference type="EMBL" id="JADFTS010000009">
    <property type="protein sequence ID" value="KAF9588251.1"/>
    <property type="molecule type" value="Genomic_DNA"/>
</dbReference>
<comment type="caution">
    <text evidence="2">The sequence shown here is derived from an EMBL/GenBank/DDBJ whole genome shotgun (WGS) entry which is preliminary data.</text>
</comment>
<evidence type="ECO:0000256" key="1">
    <source>
        <dbReference type="SAM" id="Coils"/>
    </source>
</evidence>
<evidence type="ECO:0000313" key="3">
    <source>
        <dbReference type="Proteomes" id="UP000631114"/>
    </source>
</evidence>
<protein>
    <submittedName>
        <fullName evidence="2">Uncharacterized protein</fullName>
    </submittedName>
</protein>
<dbReference type="Proteomes" id="UP000631114">
    <property type="component" value="Unassembled WGS sequence"/>
</dbReference>
<name>A0A835LI77_9MAGN</name>
<organism evidence="2 3">
    <name type="scientific">Coptis chinensis</name>
    <dbReference type="NCBI Taxonomy" id="261450"/>
    <lineage>
        <taxon>Eukaryota</taxon>
        <taxon>Viridiplantae</taxon>
        <taxon>Streptophyta</taxon>
        <taxon>Embryophyta</taxon>
        <taxon>Tracheophyta</taxon>
        <taxon>Spermatophyta</taxon>
        <taxon>Magnoliopsida</taxon>
        <taxon>Ranunculales</taxon>
        <taxon>Ranunculaceae</taxon>
        <taxon>Coptidoideae</taxon>
        <taxon>Coptis</taxon>
    </lineage>
</organism>